<evidence type="ECO:0000313" key="1">
    <source>
        <dbReference type="EMBL" id="MFC7141788.1"/>
    </source>
</evidence>
<gene>
    <name evidence="1" type="ORF">ACFQMA_18365</name>
</gene>
<dbReference type="SUPFAM" id="SSF53649">
    <property type="entry name" value="Alkaline phosphatase-like"/>
    <property type="match status" value="1"/>
</dbReference>
<organism evidence="1 2">
    <name type="scientific">Halosimplex aquaticum</name>
    <dbReference type="NCBI Taxonomy" id="3026162"/>
    <lineage>
        <taxon>Archaea</taxon>
        <taxon>Methanobacteriati</taxon>
        <taxon>Methanobacteriota</taxon>
        <taxon>Stenosarchaea group</taxon>
        <taxon>Halobacteria</taxon>
        <taxon>Halobacteriales</taxon>
        <taxon>Haloarculaceae</taxon>
        <taxon>Halosimplex</taxon>
    </lineage>
</organism>
<dbReference type="Gene3D" id="3.40.720.10">
    <property type="entry name" value="Alkaline Phosphatase, subunit A"/>
    <property type="match status" value="1"/>
</dbReference>
<accession>A0ABD5Y2Y5</accession>
<dbReference type="GeneID" id="78822111"/>
<reference evidence="1 2" key="1">
    <citation type="journal article" date="2019" name="Int. J. Syst. Evol. Microbiol.">
        <title>The Global Catalogue of Microorganisms (GCM) 10K type strain sequencing project: providing services to taxonomists for standard genome sequencing and annotation.</title>
        <authorList>
            <consortium name="The Broad Institute Genomics Platform"/>
            <consortium name="The Broad Institute Genome Sequencing Center for Infectious Disease"/>
            <person name="Wu L."/>
            <person name="Ma J."/>
        </authorList>
    </citation>
    <scope>NUCLEOTIDE SEQUENCE [LARGE SCALE GENOMIC DNA]</scope>
    <source>
        <strain evidence="1 2">XZYJT29</strain>
    </source>
</reference>
<comment type="caution">
    <text evidence="1">The sequence shown here is derived from an EMBL/GenBank/DDBJ whole genome shotgun (WGS) entry which is preliminary data.</text>
</comment>
<sequence length="288" mass="32318">MTAEPLAYRARKWALQQISSVTKRPDQHDRLAETDWDVLVVLDACRYDALQRVTHWPVERCRSPGSATGHWLEECGRSGVLEDSYVATGNVNYANFDVGAAAVDHVWEDHWNDRLGNVLPEPVLDAADDFLADGERPVVAHLLPPHAPYVAEVGDTWIPAFPDVDVWRRNPGREDEDKLSPQVAMASGHVDMERAIAGYHASVEATWEAILPTIGEWVDRDLTVVVTADHGETFGRWRDWKLYGHPNRVHVRPLVEVPWIVFEQAPPVEADDAADGVQEKLEALGYVE</sequence>
<protein>
    <recommendedName>
        <fullName evidence="3">Sulfatase</fullName>
    </recommendedName>
</protein>
<evidence type="ECO:0008006" key="3">
    <source>
        <dbReference type="Google" id="ProtNLM"/>
    </source>
</evidence>
<dbReference type="AlphaFoldDB" id="A0ABD5Y2Y5"/>
<evidence type="ECO:0000313" key="2">
    <source>
        <dbReference type="Proteomes" id="UP001596432"/>
    </source>
</evidence>
<dbReference type="EMBL" id="JBHTAS010000001">
    <property type="protein sequence ID" value="MFC7141788.1"/>
    <property type="molecule type" value="Genomic_DNA"/>
</dbReference>
<keyword evidence="2" id="KW-1185">Reference proteome</keyword>
<proteinExistence type="predicted"/>
<dbReference type="InterPro" id="IPR017850">
    <property type="entry name" value="Alkaline_phosphatase_core_sf"/>
</dbReference>
<dbReference type="Proteomes" id="UP001596432">
    <property type="component" value="Unassembled WGS sequence"/>
</dbReference>
<name>A0ABD5Y2Y5_9EURY</name>
<dbReference type="RefSeq" id="WP_274322866.1">
    <property type="nucleotide sequence ID" value="NZ_CP118158.1"/>
</dbReference>